<dbReference type="AlphaFoldDB" id="W6K3W9"/>
<accession>W6K3W9</accession>
<dbReference type="Proteomes" id="UP000035763">
    <property type="component" value="Unassembled WGS sequence"/>
</dbReference>
<evidence type="ECO:0000313" key="3">
    <source>
        <dbReference type="Proteomes" id="UP000035763"/>
    </source>
</evidence>
<dbReference type="InterPro" id="IPR036265">
    <property type="entry name" value="HIT-like_sf"/>
</dbReference>
<organism evidence="2 3">
    <name type="scientific">Nostocoides australiense Ben110</name>
    <dbReference type="NCBI Taxonomy" id="1193182"/>
    <lineage>
        <taxon>Bacteria</taxon>
        <taxon>Bacillati</taxon>
        <taxon>Actinomycetota</taxon>
        <taxon>Actinomycetes</taxon>
        <taxon>Micrococcales</taxon>
        <taxon>Intrasporangiaceae</taxon>
        <taxon>Nostocoides</taxon>
    </lineage>
</organism>
<reference evidence="2 3" key="1">
    <citation type="journal article" date="2013" name="ISME J.">
        <title>A metabolic model for members of the genus Tetrasphaera involved in enhanced biological phosphorus removal.</title>
        <authorList>
            <person name="Kristiansen R."/>
            <person name="Nguyen H.T.T."/>
            <person name="Saunders A.M."/>
            <person name="Nielsen J.L."/>
            <person name="Wimmer R."/>
            <person name="Le V.Q."/>
            <person name="McIlroy S.J."/>
            <person name="Petrovski S."/>
            <person name="Seviour R.J."/>
            <person name="Calteau A."/>
            <person name="Nielsen K.L."/>
            <person name="Nielsen P.H."/>
        </authorList>
    </citation>
    <scope>NUCLEOTIDE SEQUENCE [LARGE SCALE GENOMIC DNA]</scope>
    <source>
        <strain evidence="2 3">Ben110</strain>
    </source>
</reference>
<sequence length="410" mass="45820">MTSALTRLADGTVKQINVFTGTEVWTVPGRAHRPLVQEERAKHPIRASQARSLCAFCETRRLETPPEKARFVRAGGGWEVLRGIPAEEVDATQAEFRLVPNLFEIVSLDYWRINHGFVLPPAETARRRAYLATPGGRAHLHRLVDAHRPQLAAGGDEAIVESSLFGGFHDVVIARRHLVDRARYDDQLASSGRLTPEEHERYLAFTFEAARNLYAANPFAREVVIFQNWLRPAGASFDHLHKQLVTVDELGASRVADIEHLGRNPHLLADYHGVLAGNGLILAETDSAQLVAGVGHRFPSLEVWNLRRESDPWNIADDELADLSALVHAGHVAMGARLPANEEWHYRPPTMREHLPVRVILKWRISNPAGFEGGSGIYINTIDPWTVAERTRHELAAKAHRLSTRVRLLG</sequence>
<protein>
    <recommendedName>
        <fullName evidence="1">DUF4921 domain-containing protein</fullName>
    </recommendedName>
</protein>
<evidence type="ECO:0000313" key="2">
    <source>
        <dbReference type="EMBL" id="CCH73994.1"/>
    </source>
</evidence>
<name>W6K3W9_9MICO</name>
<dbReference type="SUPFAM" id="SSF54197">
    <property type="entry name" value="HIT-like"/>
    <property type="match status" value="1"/>
</dbReference>
<dbReference type="InterPro" id="IPR032576">
    <property type="entry name" value="DUF4921"/>
</dbReference>
<keyword evidence="3" id="KW-1185">Reference proteome</keyword>
<comment type="caution">
    <text evidence="2">The sequence shown here is derived from an EMBL/GenBank/DDBJ whole genome shotgun (WGS) entry which is preliminary data.</text>
</comment>
<gene>
    <name evidence="2" type="ORF">BN11_3600006</name>
</gene>
<dbReference type="Pfam" id="PF16268">
    <property type="entry name" value="DUF4921"/>
    <property type="match status" value="1"/>
</dbReference>
<evidence type="ECO:0000259" key="1">
    <source>
        <dbReference type="Pfam" id="PF16268"/>
    </source>
</evidence>
<dbReference type="RefSeq" id="WP_053084158.1">
    <property type="nucleotide sequence ID" value="NZ_HG764815.1"/>
</dbReference>
<proteinExistence type="predicted"/>
<dbReference type="STRING" id="1193182.BN11_3600006"/>
<feature type="domain" description="DUF4921" evidence="1">
    <location>
        <begin position="8"/>
        <end position="398"/>
    </location>
</feature>
<dbReference type="EMBL" id="CAJA01000291">
    <property type="protein sequence ID" value="CCH73994.1"/>
    <property type="molecule type" value="Genomic_DNA"/>
</dbReference>
<dbReference type="Gene3D" id="3.30.428.10">
    <property type="entry name" value="HIT-like"/>
    <property type="match status" value="1"/>
</dbReference>